<feature type="transmembrane region" description="Helical" evidence="1">
    <location>
        <begin position="43"/>
        <end position="63"/>
    </location>
</feature>
<keyword evidence="1" id="KW-1133">Transmembrane helix</keyword>
<proteinExistence type="predicted"/>
<accession>A0A085BIK1</accession>
<comment type="caution">
    <text evidence="2">The sequence shown here is derived from an EMBL/GenBank/DDBJ whole genome shotgun (WGS) entry which is preliminary data.</text>
</comment>
<protein>
    <submittedName>
        <fullName evidence="2">Uncharacterized protein</fullName>
    </submittedName>
</protein>
<dbReference type="OrthoDB" id="9968361at2"/>
<organism evidence="2 3">
    <name type="scientific">Epilithonimonas lactis</name>
    <dbReference type="NCBI Taxonomy" id="421072"/>
    <lineage>
        <taxon>Bacteria</taxon>
        <taxon>Pseudomonadati</taxon>
        <taxon>Bacteroidota</taxon>
        <taxon>Flavobacteriia</taxon>
        <taxon>Flavobacteriales</taxon>
        <taxon>Weeksellaceae</taxon>
        <taxon>Chryseobacterium group</taxon>
        <taxon>Epilithonimonas</taxon>
    </lineage>
</organism>
<gene>
    <name evidence="2" type="ORF">IO89_10160</name>
</gene>
<sequence>MDRKRFLIECWARFLKPFLILVFLVFFVFNFTQLSQIGEGLSLLFLIFFIIAIISVLFQLIICSIKNSLPEKFVKSVDTIYQKLILVSPVLITIFLIVEWVNKSPLEKIILILLLAILIYDTYFKRKHLRNDKI</sequence>
<evidence type="ECO:0000256" key="1">
    <source>
        <dbReference type="SAM" id="Phobius"/>
    </source>
</evidence>
<keyword evidence="1" id="KW-0812">Transmembrane</keyword>
<feature type="transmembrane region" description="Helical" evidence="1">
    <location>
        <begin position="84"/>
        <end position="102"/>
    </location>
</feature>
<dbReference type="STRING" id="421072.SAMN04488097_2654"/>
<name>A0A085BIK1_9FLAO</name>
<dbReference type="EMBL" id="JPLY01000003">
    <property type="protein sequence ID" value="KFC22296.1"/>
    <property type="molecule type" value="Genomic_DNA"/>
</dbReference>
<keyword evidence="1" id="KW-0472">Membrane</keyword>
<dbReference type="eggNOG" id="ENOG502ZN69">
    <property type="taxonomic scope" value="Bacteria"/>
</dbReference>
<keyword evidence="3" id="KW-1185">Reference proteome</keyword>
<dbReference type="AlphaFoldDB" id="A0A085BIK1"/>
<dbReference type="Proteomes" id="UP000028623">
    <property type="component" value="Unassembled WGS sequence"/>
</dbReference>
<evidence type="ECO:0000313" key="3">
    <source>
        <dbReference type="Proteomes" id="UP000028623"/>
    </source>
</evidence>
<feature type="transmembrane region" description="Helical" evidence="1">
    <location>
        <begin position="108"/>
        <end position="124"/>
    </location>
</feature>
<dbReference type="RefSeq" id="WP_034975869.1">
    <property type="nucleotide sequence ID" value="NZ_FOFI01000003.1"/>
</dbReference>
<reference evidence="2 3" key="1">
    <citation type="submission" date="2014-07" db="EMBL/GenBank/DDBJ databases">
        <title>Epilithonimonas lactis LMG 22401 Genome.</title>
        <authorList>
            <person name="Pipes S.E."/>
            <person name="Stropko S.J."/>
        </authorList>
    </citation>
    <scope>NUCLEOTIDE SEQUENCE [LARGE SCALE GENOMIC DNA]</scope>
    <source>
        <strain evidence="2 3">LMG 24401</strain>
    </source>
</reference>
<evidence type="ECO:0000313" key="2">
    <source>
        <dbReference type="EMBL" id="KFC22296.1"/>
    </source>
</evidence>
<feature type="transmembrane region" description="Helical" evidence="1">
    <location>
        <begin position="12"/>
        <end position="31"/>
    </location>
</feature>